<protein>
    <submittedName>
        <fullName evidence="2">Uncharacterized protein</fullName>
    </submittedName>
</protein>
<evidence type="ECO:0000256" key="1">
    <source>
        <dbReference type="SAM" id="MobiDB-lite"/>
    </source>
</evidence>
<dbReference type="EMBL" id="JBHSRF010000007">
    <property type="protein sequence ID" value="MFC6080907.1"/>
    <property type="molecule type" value="Genomic_DNA"/>
</dbReference>
<gene>
    <name evidence="2" type="ORF">ACFP1K_07025</name>
</gene>
<proteinExistence type="predicted"/>
<evidence type="ECO:0000313" key="3">
    <source>
        <dbReference type="Proteomes" id="UP001596137"/>
    </source>
</evidence>
<name>A0ABW1NFS2_9ACTN</name>
<dbReference type="Proteomes" id="UP001596137">
    <property type="component" value="Unassembled WGS sequence"/>
</dbReference>
<keyword evidence="3" id="KW-1185">Reference proteome</keyword>
<accession>A0ABW1NFS2</accession>
<sequence length="237" mass="24156">MTLGIGTSPALSAGFASPDRETSTFSPPAQSLLVAAIVGFDAVDEEDFDELPQNTGTALEWSRRASDDPDPGVPATIRFYTAPNVSAQTNITVSARLSNGEGMLKVWMVTEAALSAPVGATGAGTTSGNNVTPGVYTSTVAGSRGFIAAYDENNRGVPTSTDAAEGYGGGTFVCGLVAAKAANTPGAGTGVTFNLDAAGSGGGSWLWVAIEVLPRLDPSRPIRVMQVGQAVKRGTIW</sequence>
<organism evidence="2 3">
    <name type="scientific">Sphaerisporangium aureirubrum</name>
    <dbReference type="NCBI Taxonomy" id="1544736"/>
    <lineage>
        <taxon>Bacteria</taxon>
        <taxon>Bacillati</taxon>
        <taxon>Actinomycetota</taxon>
        <taxon>Actinomycetes</taxon>
        <taxon>Streptosporangiales</taxon>
        <taxon>Streptosporangiaceae</taxon>
        <taxon>Sphaerisporangium</taxon>
    </lineage>
</organism>
<evidence type="ECO:0000313" key="2">
    <source>
        <dbReference type="EMBL" id="MFC6080907.1"/>
    </source>
</evidence>
<feature type="region of interest" description="Disordered" evidence="1">
    <location>
        <begin position="1"/>
        <end position="26"/>
    </location>
</feature>
<reference evidence="3" key="1">
    <citation type="journal article" date="2019" name="Int. J. Syst. Evol. Microbiol.">
        <title>The Global Catalogue of Microorganisms (GCM) 10K type strain sequencing project: providing services to taxonomists for standard genome sequencing and annotation.</title>
        <authorList>
            <consortium name="The Broad Institute Genomics Platform"/>
            <consortium name="The Broad Institute Genome Sequencing Center for Infectious Disease"/>
            <person name="Wu L."/>
            <person name="Ma J."/>
        </authorList>
    </citation>
    <scope>NUCLEOTIDE SEQUENCE [LARGE SCALE GENOMIC DNA]</scope>
    <source>
        <strain evidence="3">JCM 30346</strain>
    </source>
</reference>
<dbReference type="RefSeq" id="WP_380748183.1">
    <property type="nucleotide sequence ID" value="NZ_JBHSRF010000007.1"/>
</dbReference>
<comment type="caution">
    <text evidence="2">The sequence shown here is derived from an EMBL/GenBank/DDBJ whole genome shotgun (WGS) entry which is preliminary data.</text>
</comment>